<name>A0A1Z1SXL6_PROMI</name>
<evidence type="ECO:0000313" key="2">
    <source>
        <dbReference type="EMBL" id="ARX35703.1"/>
    </source>
</evidence>
<reference evidence="2 3" key="1">
    <citation type="submission" date="2017-05" db="EMBL/GenBank/DDBJ databases">
        <title>Whole genome sequencing of Proteus mirabilis AR_0155.</title>
        <authorList>
            <person name="Conlan S."/>
            <person name="Thomas P.J."/>
            <person name="Mullikin J."/>
            <person name="Frank K.M."/>
            <person name="Segre J.A."/>
        </authorList>
    </citation>
    <scope>NUCLEOTIDE SEQUENCE [LARGE SCALE GENOMIC DNA]</scope>
    <source>
        <strain evidence="2 3">AR_0155</strain>
    </source>
</reference>
<evidence type="ECO:0008006" key="4">
    <source>
        <dbReference type="Google" id="ProtNLM"/>
    </source>
</evidence>
<organism evidence="2 3">
    <name type="scientific">Proteus mirabilis</name>
    <dbReference type="NCBI Taxonomy" id="584"/>
    <lineage>
        <taxon>Bacteria</taxon>
        <taxon>Pseudomonadati</taxon>
        <taxon>Pseudomonadota</taxon>
        <taxon>Gammaproteobacteria</taxon>
        <taxon>Enterobacterales</taxon>
        <taxon>Morganellaceae</taxon>
        <taxon>Proteus</taxon>
    </lineage>
</organism>
<proteinExistence type="predicted"/>
<accession>A0A1Z1SXL6</accession>
<dbReference type="Proteomes" id="UP000195540">
    <property type="component" value="Chromosome"/>
</dbReference>
<protein>
    <recommendedName>
        <fullName evidence="4">HEPN domain-containing protein</fullName>
    </recommendedName>
</protein>
<dbReference type="RefSeq" id="WP_036908285.1">
    <property type="nucleotide sequence ID" value="NZ_CAXOIT010000021.1"/>
</dbReference>
<evidence type="ECO:0000313" key="1">
    <source>
        <dbReference type="EMBL" id="ARX34726.1"/>
    </source>
</evidence>
<sequence length="121" mass="13821">MSVTAKDFLDLAKSNLSENSSEMEHRNCISRAYYSLYHATCSSLIYCPPTTHQGVINYLFSPAERKKEPFDQKILISVGAVLKQQIIKRHMADYELNKQVFKSEAESSVMAIEKTIKKLED</sequence>
<dbReference type="AlphaFoldDB" id="A0A1Z1SXL6"/>
<dbReference type="Gene3D" id="1.20.120.330">
    <property type="entry name" value="Nucleotidyltransferases domain 2"/>
    <property type="match status" value="1"/>
</dbReference>
<evidence type="ECO:0000313" key="3">
    <source>
        <dbReference type="Proteomes" id="UP000195540"/>
    </source>
</evidence>
<dbReference type="EMBL" id="CP021694">
    <property type="protein sequence ID" value="ARX34726.1"/>
    <property type="molecule type" value="Genomic_DNA"/>
</dbReference>
<dbReference type="EMBL" id="CP021694">
    <property type="protein sequence ID" value="ARX35703.1"/>
    <property type="molecule type" value="Genomic_DNA"/>
</dbReference>
<gene>
    <name evidence="1" type="ORF">AM402_11435</name>
    <name evidence="2" type="ORF">AM402_16570</name>
</gene>